<evidence type="ECO:0000256" key="1">
    <source>
        <dbReference type="ARBA" id="ARBA00001974"/>
    </source>
</evidence>
<dbReference type="PANTHER" id="PTHR43104">
    <property type="entry name" value="L-2-HYDROXYGLUTARATE DEHYDROGENASE, MITOCHONDRIAL"/>
    <property type="match status" value="1"/>
</dbReference>
<reference evidence="7 8" key="1">
    <citation type="submission" date="2020-04" db="EMBL/GenBank/DDBJ databases">
        <title>MicrobeNet Type strains.</title>
        <authorList>
            <person name="Nicholson A.C."/>
        </authorList>
    </citation>
    <scope>NUCLEOTIDE SEQUENCE [LARGE SCALE GENOMIC DNA]</scope>
    <source>
        <strain evidence="7 8">JCM 3332</strain>
    </source>
</reference>
<dbReference type="GO" id="GO:0047545">
    <property type="term" value="F:(S)-2-hydroxyglutarate dehydrogenase activity"/>
    <property type="evidence" value="ECO:0007669"/>
    <property type="project" value="TreeGrafter"/>
</dbReference>
<comment type="caution">
    <text evidence="7">The sequence shown here is derived from an EMBL/GenBank/DDBJ whole genome shotgun (WGS) entry which is preliminary data.</text>
</comment>
<dbReference type="SUPFAM" id="SSF51905">
    <property type="entry name" value="FAD/NAD(P)-binding domain"/>
    <property type="match status" value="1"/>
</dbReference>
<accession>A0A846YRK0</accession>
<dbReference type="InterPro" id="IPR006076">
    <property type="entry name" value="FAD-dep_OxRdtase"/>
</dbReference>
<evidence type="ECO:0000256" key="3">
    <source>
        <dbReference type="ARBA" id="ARBA00022827"/>
    </source>
</evidence>
<dbReference type="NCBIfam" id="NF008726">
    <property type="entry name" value="PRK11728.1"/>
    <property type="match status" value="1"/>
</dbReference>
<evidence type="ECO:0000256" key="5">
    <source>
        <dbReference type="ARBA" id="ARBA00037941"/>
    </source>
</evidence>
<dbReference type="Gene3D" id="3.30.9.10">
    <property type="entry name" value="D-Amino Acid Oxidase, subunit A, domain 2"/>
    <property type="match status" value="1"/>
</dbReference>
<dbReference type="GO" id="GO:0005737">
    <property type="term" value="C:cytoplasm"/>
    <property type="evidence" value="ECO:0007669"/>
    <property type="project" value="TreeGrafter"/>
</dbReference>
<keyword evidence="4 7" id="KW-0560">Oxidoreductase</keyword>
<comment type="cofactor">
    <cofactor evidence="1">
        <name>FAD</name>
        <dbReference type="ChEBI" id="CHEBI:57692"/>
    </cofactor>
</comment>
<evidence type="ECO:0000259" key="6">
    <source>
        <dbReference type="Pfam" id="PF01266"/>
    </source>
</evidence>
<dbReference type="Proteomes" id="UP000570678">
    <property type="component" value="Unassembled WGS sequence"/>
</dbReference>
<dbReference type="Gene3D" id="3.50.50.60">
    <property type="entry name" value="FAD/NAD(P)-binding domain"/>
    <property type="match status" value="1"/>
</dbReference>
<dbReference type="PANTHER" id="PTHR43104:SF2">
    <property type="entry name" value="L-2-HYDROXYGLUTARATE DEHYDROGENASE, MITOCHONDRIAL"/>
    <property type="match status" value="1"/>
</dbReference>
<dbReference type="EC" id="1.1.3.-" evidence="7"/>
<organism evidence="7 8">
    <name type="scientific">Nocardia flavorosea</name>
    <dbReference type="NCBI Taxonomy" id="53429"/>
    <lineage>
        <taxon>Bacteria</taxon>
        <taxon>Bacillati</taxon>
        <taxon>Actinomycetota</taxon>
        <taxon>Actinomycetes</taxon>
        <taxon>Mycobacteriales</taxon>
        <taxon>Nocardiaceae</taxon>
        <taxon>Nocardia</taxon>
    </lineage>
</organism>
<comment type="similarity">
    <text evidence="5">Belongs to the L2HGDH family.</text>
</comment>
<dbReference type="EMBL" id="JAAXOT010000016">
    <property type="protein sequence ID" value="NKY59599.1"/>
    <property type="molecule type" value="Genomic_DNA"/>
</dbReference>
<gene>
    <name evidence="7" type="primary">lhgO</name>
    <name evidence="7" type="ORF">HGA15_26305</name>
</gene>
<dbReference type="InterPro" id="IPR036188">
    <property type="entry name" value="FAD/NAD-bd_sf"/>
</dbReference>
<keyword evidence="8" id="KW-1185">Reference proteome</keyword>
<evidence type="ECO:0000313" key="7">
    <source>
        <dbReference type="EMBL" id="NKY59599.1"/>
    </source>
</evidence>
<dbReference type="Pfam" id="PF01266">
    <property type="entry name" value="DAO"/>
    <property type="match status" value="1"/>
</dbReference>
<evidence type="ECO:0000313" key="8">
    <source>
        <dbReference type="Proteomes" id="UP000570678"/>
    </source>
</evidence>
<evidence type="ECO:0000256" key="2">
    <source>
        <dbReference type="ARBA" id="ARBA00022630"/>
    </source>
</evidence>
<dbReference type="AlphaFoldDB" id="A0A846YRK0"/>
<protein>
    <submittedName>
        <fullName evidence="7">L-2-hydroxyglutarate oxidase</fullName>
        <ecNumber evidence="7">1.1.3.-</ecNumber>
    </submittedName>
</protein>
<name>A0A846YRK0_9NOCA</name>
<evidence type="ECO:0000256" key="4">
    <source>
        <dbReference type="ARBA" id="ARBA00023002"/>
    </source>
</evidence>
<dbReference type="RefSeq" id="WP_062974536.1">
    <property type="nucleotide sequence ID" value="NZ_JAAXOT010000016.1"/>
</dbReference>
<keyword evidence="3" id="KW-0274">FAD</keyword>
<feature type="domain" description="FAD dependent oxidoreductase" evidence="6">
    <location>
        <begin position="6"/>
        <end position="393"/>
    </location>
</feature>
<keyword evidence="2" id="KW-0285">Flavoprotein</keyword>
<proteinExistence type="inferred from homology"/>
<sequence>MADRMVVVVGAGIVGLAVAREIGRRRPGDRVVVLEKEDRVAAHQTGHNSGVVHAGIYYQPGSLKAVLCARGRAMLRDYCAERGLPYEECGKLVIAVDDAELARLDDLEVRAGHNAVPGLHRVDAAGIRDIEPFAEGIAALYSPHTAITDFRRVAEAFATDIVAAGGEVRTSCPVDRITRTSSGIEVAVGEQVLPADRVVLCAGLQADTVAALAGAAAGPRIVPFRGEYMEVMPEKRDLVRGLVYPVPDPRYPFLGVHFTRRISGTVEVGPNAVLAFAREGYRRTRLVPRDMAKTLAWPGFRRMVRQHWRTGLEEMYGSVSIAAYMRKAQRYIPAIGTADVVRAGAGVRAQALDADGALVDDFRIDRLGPVTAVRNAPSPAATSSLAIAEYVVDVIDGKGEHTLS</sequence>